<feature type="chain" id="PRO_5040218633" evidence="2">
    <location>
        <begin position="32"/>
        <end position="328"/>
    </location>
</feature>
<dbReference type="Gene3D" id="2.40.40.50">
    <property type="entry name" value="Ubiquitin fusion degradation protein UFD1, N-terminal domain"/>
    <property type="match status" value="1"/>
</dbReference>
<dbReference type="AlphaFoldDB" id="A0A9N8DT13"/>
<keyword evidence="5" id="KW-1185">Reference proteome</keyword>
<comment type="caution">
    <text evidence="4">The sequence shown here is derived from an EMBL/GenBank/DDBJ whole genome shotgun (WGS) entry which is preliminary data.</text>
</comment>
<feature type="signal peptide" evidence="2">
    <location>
        <begin position="1"/>
        <end position="31"/>
    </location>
</feature>
<evidence type="ECO:0000256" key="2">
    <source>
        <dbReference type="SAM" id="SignalP"/>
    </source>
</evidence>
<dbReference type="GO" id="GO:0031593">
    <property type="term" value="F:polyubiquitin modification-dependent protein binding"/>
    <property type="evidence" value="ECO:0007669"/>
    <property type="project" value="TreeGrafter"/>
</dbReference>
<dbReference type="Gene3D" id="3.10.330.10">
    <property type="match status" value="1"/>
</dbReference>
<proteinExistence type="predicted"/>
<feature type="domain" description="Ubiquitin fusion degradation protein UFD1 N-terminal subdomain 2" evidence="3">
    <location>
        <begin position="230"/>
        <end position="308"/>
    </location>
</feature>
<evidence type="ECO:0000259" key="3">
    <source>
        <dbReference type="Pfam" id="PF24842"/>
    </source>
</evidence>
<evidence type="ECO:0000313" key="5">
    <source>
        <dbReference type="Proteomes" id="UP001153069"/>
    </source>
</evidence>
<accession>A0A9N8DT13</accession>
<keyword evidence="2" id="KW-0732">Signal</keyword>
<dbReference type="Pfam" id="PF24842">
    <property type="entry name" value="UFD1_N2"/>
    <property type="match status" value="1"/>
</dbReference>
<dbReference type="InterPro" id="IPR004854">
    <property type="entry name" value="Ufd1-like"/>
</dbReference>
<dbReference type="InterPro" id="IPR042299">
    <property type="entry name" value="Ufd1-like_Nn"/>
</dbReference>
<evidence type="ECO:0000313" key="4">
    <source>
        <dbReference type="EMBL" id="CAB9508101.1"/>
    </source>
</evidence>
<protein>
    <submittedName>
        <fullName evidence="4">Ubiquitin fusion degradation protein 1</fullName>
    </submittedName>
</protein>
<dbReference type="EMBL" id="CAICTM010000332">
    <property type="protein sequence ID" value="CAB9508101.1"/>
    <property type="molecule type" value="Genomic_DNA"/>
</dbReference>
<feature type="compositionally biased region" description="Low complexity" evidence="1">
    <location>
        <begin position="145"/>
        <end position="154"/>
    </location>
</feature>
<dbReference type="OrthoDB" id="422728at2759"/>
<organism evidence="4 5">
    <name type="scientific">Seminavis robusta</name>
    <dbReference type="NCBI Taxonomy" id="568900"/>
    <lineage>
        <taxon>Eukaryota</taxon>
        <taxon>Sar</taxon>
        <taxon>Stramenopiles</taxon>
        <taxon>Ochrophyta</taxon>
        <taxon>Bacillariophyta</taxon>
        <taxon>Bacillariophyceae</taxon>
        <taxon>Bacillariophycidae</taxon>
        <taxon>Naviculales</taxon>
        <taxon>Naviculaceae</taxon>
        <taxon>Seminavis</taxon>
    </lineage>
</organism>
<gene>
    <name evidence="4" type="ORF">SEMRO_333_G119660.1</name>
</gene>
<sequence>MRLSTGNCRHPPWAFVLVLSLLSLLLSRCHANGADIPLFAGKATMQERVDVAMELAALEQGVDDVNAQWIASASSFGEAVSYRRLIAMPLTEVFDPPMGQFSRGHTQTGDKMSLPKVFFDAIQQNKAEVPWLFEVRRIEGVTSPRVELPDSSSSSDEEPKKDKKKKKKASRPDEWGAARPLEHLDSIVGGPLDFRAPPNYIFLPWWMMRSLGLRPRDVVDVRQITNVAAGSMVKFRPLTEQTMKDMANPQAVLETELKHYSSLTKGSTIAFDYNKKRYWFEVAECRSAPRGEKKPMIKVQDCDVASDFLVARDTLEARKKKKKAEQEQ</sequence>
<dbReference type="InterPro" id="IPR055418">
    <property type="entry name" value="UFD1_N2"/>
</dbReference>
<dbReference type="PANTHER" id="PTHR12555">
    <property type="entry name" value="UBIQUITIN FUSION DEGRADATON PROTEIN 1"/>
    <property type="match status" value="1"/>
</dbReference>
<dbReference type="Proteomes" id="UP001153069">
    <property type="component" value="Unassembled WGS sequence"/>
</dbReference>
<feature type="region of interest" description="Disordered" evidence="1">
    <location>
        <begin position="145"/>
        <end position="176"/>
    </location>
</feature>
<dbReference type="GO" id="GO:0036503">
    <property type="term" value="P:ERAD pathway"/>
    <property type="evidence" value="ECO:0007669"/>
    <property type="project" value="TreeGrafter"/>
</dbReference>
<dbReference type="GO" id="GO:0034098">
    <property type="term" value="C:VCP-NPL4-UFD1 AAA ATPase complex"/>
    <property type="evidence" value="ECO:0007669"/>
    <property type="project" value="TreeGrafter"/>
</dbReference>
<dbReference type="PANTHER" id="PTHR12555:SF13">
    <property type="entry name" value="UBIQUITIN RECOGNITION FACTOR IN ER-ASSOCIATED DEGRADATION PROTEIN 1"/>
    <property type="match status" value="1"/>
</dbReference>
<evidence type="ECO:0000256" key="1">
    <source>
        <dbReference type="SAM" id="MobiDB-lite"/>
    </source>
</evidence>
<reference evidence="4" key="1">
    <citation type="submission" date="2020-06" db="EMBL/GenBank/DDBJ databases">
        <authorList>
            <consortium name="Plant Systems Biology data submission"/>
        </authorList>
    </citation>
    <scope>NUCLEOTIDE SEQUENCE</scope>
    <source>
        <strain evidence="4">D6</strain>
    </source>
</reference>
<name>A0A9N8DT13_9STRA</name>
<dbReference type="GO" id="GO:0006511">
    <property type="term" value="P:ubiquitin-dependent protein catabolic process"/>
    <property type="evidence" value="ECO:0007669"/>
    <property type="project" value="InterPro"/>
</dbReference>